<keyword evidence="2" id="KW-0812">Transmembrane</keyword>
<keyword evidence="6" id="KW-1185">Reference proteome</keyword>
<evidence type="ECO:0000313" key="5">
    <source>
        <dbReference type="EMBL" id="KZL63113.1"/>
    </source>
</evidence>
<evidence type="ECO:0000256" key="1">
    <source>
        <dbReference type="ARBA" id="ARBA00004141"/>
    </source>
</evidence>
<evidence type="ECO:0000256" key="3">
    <source>
        <dbReference type="ARBA" id="ARBA00022989"/>
    </source>
</evidence>
<dbReference type="STRING" id="1573173.A0A161VWU5"/>
<dbReference type="InterPro" id="IPR007568">
    <property type="entry name" value="RTA1"/>
</dbReference>
<keyword evidence="4" id="KW-0472">Membrane</keyword>
<dbReference type="EMBL" id="LFIW01002874">
    <property type="protein sequence ID" value="KZL63113.1"/>
    <property type="molecule type" value="Genomic_DNA"/>
</dbReference>
<evidence type="ECO:0000256" key="4">
    <source>
        <dbReference type="ARBA" id="ARBA00023136"/>
    </source>
</evidence>
<dbReference type="PANTHER" id="PTHR31465:SF27">
    <property type="entry name" value="DOMAIN PROTEIN, PUTATIVE (AFU_ORTHOLOGUE AFUA_3G01030)-RELATED"/>
    <property type="match status" value="1"/>
</dbReference>
<name>A0A161VWU5_COLIC</name>
<comment type="subcellular location">
    <subcellularLocation>
        <location evidence="1">Membrane</location>
        <topology evidence="1">Multi-pass membrane protein</topology>
    </subcellularLocation>
</comment>
<dbReference type="OrthoDB" id="3358017at2759"/>
<dbReference type="PANTHER" id="PTHR31465">
    <property type="entry name" value="PROTEIN RTA1-RELATED"/>
    <property type="match status" value="1"/>
</dbReference>
<protein>
    <submittedName>
        <fullName evidence="5">Protein rta1</fullName>
    </submittedName>
</protein>
<dbReference type="GO" id="GO:0016020">
    <property type="term" value="C:membrane"/>
    <property type="evidence" value="ECO:0007669"/>
    <property type="project" value="UniProtKB-SubCell"/>
</dbReference>
<sequence>MSTDGLFEPVPGVKPTKGGYYLWRYLPNKLAAIIFLILFLGSFIYIIWKIWKTRARFCIVFAIGCLFEVIGFGARAGAHDKTDKIMPYAIQNMYIIVAPILFAASIYMVLGRLIASIRAEKYSMIRPSKLTLTFVLGDVLSFVVQGGASGLMVVQKPGFATWGERIVILGLVIQIVMFGLFCAIAVIFHLRMKRAPTVASLDGLIPWEESLYMLYAVSVLIMVRSIFRVVEFAQGYTGYSLSHEWTLYVFDALLMFTVTVLFSWRFPDRLKPKEDVAL</sequence>
<keyword evidence="3" id="KW-1133">Transmembrane helix</keyword>
<reference evidence="5 6" key="1">
    <citation type="submission" date="2015-06" db="EMBL/GenBank/DDBJ databases">
        <title>Survival trade-offs in plant roots during colonization by closely related pathogenic and mutualistic fungi.</title>
        <authorList>
            <person name="Hacquard S."/>
            <person name="Kracher B."/>
            <person name="Hiruma K."/>
            <person name="Weinman A."/>
            <person name="Muench P."/>
            <person name="Garrido Oter R."/>
            <person name="Ver Loren van Themaat E."/>
            <person name="Dallerey J.-F."/>
            <person name="Damm U."/>
            <person name="Henrissat B."/>
            <person name="Lespinet O."/>
            <person name="Thon M."/>
            <person name="Kemen E."/>
            <person name="McHardy A.C."/>
            <person name="Schulze-Lefert P."/>
            <person name="O'Connell R.J."/>
        </authorList>
    </citation>
    <scope>NUCLEOTIDE SEQUENCE [LARGE SCALE GENOMIC DNA]</scope>
    <source>
        <strain evidence="5 6">MAFF 238704</strain>
    </source>
</reference>
<organism evidence="5 6">
    <name type="scientific">Colletotrichum incanum</name>
    <name type="common">Soybean anthracnose fungus</name>
    <dbReference type="NCBI Taxonomy" id="1573173"/>
    <lineage>
        <taxon>Eukaryota</taxon>
        <taxon>Fungi</taxon>
        <taxon>Dikarya</taxon>
        <taxon>Ascomycota</taxon>
        <taxon>Pezizomycotina</taxon>
        <taxon>Sordariomycetes</taxon>
        <taxon>Hypocreomycetidae</taxon>
        <taxon>Glomerellales</taxon>
        <taxon>Glomerellaceae</taxon>
        <taxon>Colletotrichum</taxon>
        <taxon>Colletotrichum spaethianum species complex</taxon>
    </lineage>
</organism>
<dbReference type="AlphaFoldDB" id="A0A161VWU5"/>
<comment type="caution">
    <text evidence="5">The sequence shown here is derived from an EMBL/GenBank/DDBJ whole genome shotgun (WGS) entry which is preliminary data.</text>
</comment>
<accession>A0A161VWU5</accession>
<evidence type="ECO:0000256" key="2">
    <source>
        <dbReference type="ARBA" id="ARBA00022692"/>
    </source>
</evidence>
<proteinExistence type="predicted"/>
<evidence type="ECO:0000313" key="6">
    <source>
        <dbReference type="Proteomes" id="UP000076584"/>
    </source>
</evidence>
<dbReference type="Pfam" id="PF04479">
    <property type="entry name" value="RTA1"/>
    <property type="match status" value="1"/>
</dbReference>
<gene>
    <name evidence="5" type="ORF">CI238_10268</name>
</gene>
<dbReference type="Proteomes" id="UP000076584">
    <property type="component" value="Unassembled WGS sequence"/>
</dbReference>